<reference evidence="2 3" key="1">
    <citation type="submission" date="2022-05" db="EMBL/GenBank/DDBJ databases">
        <authorList>
            <consortium name="Genoscope - CEA"/>
            <person name="William W."/>
        </authorList>
    </citation>
    <scope>NUCLEOTIDE SEQUENCE [LARGE SCALE GENOMIC DNA]</scope>
</reference>
<dbReference type="EMBL" id="CALNXJ010000008">
    <property type="protein sequence ID" value="CAH3046767.1"/>
    <property type="molecule type" value="Genomic_DNA"/>
</dbReference>
<protein>
    <recommendedName>
        <fullName evidence="1">DUF7869 domain-containing protein</fullName>
    </recommendedName>
</protein>
<dbReference type="AlphaFoldDB" id="A0AAU9W601"/>
<evidence type="ECO:0000259" key="1">
    <source>
        <dbReference type="Pfam" id="PF25273"/>
    </source>
</evidence>
<feature type="domain" description="DUF7869" evidence="1">
    <location>
        <begin position="1"/>
        <end position="45"/>
    </location>
</feature>
<evidence type="ECO:0000313" key="2">
    <source>
        <dbReference type="EMBL" id="CAH3046767.1"/>
    </source>
</evidence>
<comment type="caution">
    <text evidence="2">The sequence shown here is derived from an EMBL/GenBank/DDBJ whole genome shotgun (WGS) entry which is preliminary data.</text>
</comment>
<dbReference type="Proteomes" id="UP001159428">
    <property type="component" value="Unassembled WGS sequence"/>
</dbReference>
<dbReference type="PANTHER" id="PTHR33153:SF3">
    <property type="entry name" value="TRAFFICKING PROTEIN PARTICLE COMPLEX SUBUNIT 11 DOMAIN-CONTAINING PROTEIN"/>
    <property type="match status" value="1"/>
</dbReference>
<sequence length="55" mass="6710">MDNCYRESKNPYIMAFSYLIEMRIFKEIYISFLMVRHTHEDVDQVTDNDDIENKS</sequence>
<keyword evidence="3" id="KW-1185">Reference proteome</keyword>
<accession>A0AAU9W601</accession>
<organism evidence="2 3">
    <name type="scientific">Pocillopora meandrina</name>
    <dbReference type="NCBI Taxonomy" id="46732"/>
    <lineage>
        <taxon>Eukaryota</taxon>
        <taxon>Metazoa</taxon>
        <taxon>Cnidaria</taxon>
        <taxon>Anthozoa</taxon>
        <taxon>Hexacorallia</taxon>
        <taxon>Scleractinia</taxon>
        <taxon>Astrocoeniina</taxon>
        <taxon>Pocilloporidae</taxon>
        <taxon>Pocillopora</taxon>
    </lineage>
</organism>
<dbReference type="Pfam" id="PF25273">
    <property type="entry name" value="DUF7869"/>
    <property type="match status" value="1"/>
</dbReference>
<evidence type="ECO:0000313" key="3">
    <source>
        <dbReference type="Proteomes" id="UP001159428"/>
    </source>
</evidence>
<dbReference type="PANTHER" id="PTHR33153">
    <property type="entry name" value="MYND-TYPE DOMAIN-CONTAINING PROTEIN"/>
    <property type="match status" value="1"/>
</dbReference>
<dbReference type="InterPro" id="IPR057191">
    <property type="entry name" value="DUF7869"/>
</dbReference>
<name>A0AAU9W601_9CNID</name>
<gene>
    <name evidence="2" type="ORF">PMEA_00033460</name>
</gene>
<proteinExistence type="predicted"/>